<dbReference type="OrthoDB" id="3564793at2759"/>
<sequence>MADYTSWVASEIAFLEVVKRTEDTDTKWAVVTRAMIAEQPKHLRGGELFEQDPWPQRVYTPQRVFIRWTPIQEVQEEAIPEALGQNEFALRELAEAEAEAEAAEKAGAVRKSALEHDQLMRELESLEDELHLLESLQTLCESEATQFTAQFLHGVEEEFERLEMMRAICEAELRGKDDDDDDDDQ</sequence>
<dbReference type="Proteomes" id="UP000177798">
    <property type="component" value="Chromosome 1"/>
</dbReference>
<dbReference type="EMBL" id="CP017814">
    <property type="protein sequence ID" value="APA06341.1"/>
    <property type="molecule type" value="Genomic_DNA"/>
</dbReference>
<proteinExistence type="predicted"/>
<protein>
    <submittedName>
        <fullName evidence="2">Uncharacterized protein</fullName>
    </submittedName>
</protein>
<dbReference type="KEGG" id="ssl:SS1G_01138"/>
<name>A0A1D9PUD6_SCLS1</name>
<gene>
    <name evidence="2" type="ORF">sscle_01g011110</name>
</gene>
<accession>A0A1D9PUD6</accession>
<feature type="coiled-coil region" evidence="1">
    <location>
        <begin position="79"/>
        <end position="136"/>
    </location>
</feature>
<dbReference type="RefSeq" id="XP_001596946.1">
    <property type="nucleotide sequence ID" value="XM_001596896.1"/>
</dbReference>
<dbReference type="AlphaFoldDB" id="A0A1D9PUD6"/>
<evidence type="ECO:0000313" key="3">
    <source>
        <dbReference type="Proteomes" id="UP000177798"/>
    </source>
</evidence>
<dbReference type="VEuPathDB" id="FungiDB:sscle_01g011110"/>
<keyword evidence="1" id="KW-0175">Coiled coil</keyword>
<reference evidence="3" key="1">
    <citation type="journal article" date="2017" name="Genome Biol. Evol.">
        <title>The complete genome sequence of the phytopathogenic fungus Sclerotinia sclerotiorum reveals insights into the genome architecture of broad host range pathogens.</title>
        <authorList>
            <person name="Derbyshire M."/>
            <person name="Denton-Giles M."/>
            <person name="Hegedus D."/>
            <person name="Seifbarghy S."/>
            <person name="Rollins J."/>
            <person name="van Kan J."/>
            <person name="Seidl M.F."/>
            <person name="Faino L."/>
            <person name="Mbengue M."/>
            <person name="Navaud O."/>
            <person name="Raffaele S."/>
            <person name="Hammond-Kosack K."/>
            <person name="Heard S."/>
            <person name="Oliver R."/>
        </authorList>
    </citation>
    <scope>NUCLEOTIDE SEQUENCE [LARGE SCALE GENOMIC DNA]</scope>
    <source>
        <strain evidence="3">ATCC 18683 / 1980 / Ss-1</strain>
    </source>
</reference>
<evidence type="ECO:0000256" key="1">
    <source>
        <dbReference type="SAM" id="Coils"/>
    </source>
</evidence>
<evidence type="ECO:0000313" key="2">
    <source>
        <dbReference type="EMBL" id="APA06341.1"/>
    </source>
</evidence>
<organism evidence="2 3">
    <name type="scientific">Sclerotinia sclerotiorum (strain ATCC 18683 / 1980 / Ss-1)</name>
    <name type="common">White mold</name>
    <name type="synonym">Whetzelinia sclerotiorum</name>
    <dbReference type="NCBI Taxonomy" id="665079"/>
    <lineage>
        <taxon>Eukaryota</taxon>
        <taxon>Fungi</taxon>
        <taxon>Dikarya</taxon>
        <taxon>Ascomycota</taxon>
        <taxon>Pezizomycotina</taxon>
        <taxon>Leotiomycetes</taxon>
        <taxon>Helotiales</taxon>
        <taxon>Sclerotiniaceae</taxon>
        <taxon>Sclerotinia</taxon>
    </lineage>
</organism>